<name>A0ABQ6N9E6_9STRA</name>
<gene>
    <name evidence="3" type="ORF">TeGR_g5278</name>
</gene>
<feature type="transmembrane region" description="Helical" evidence="2">
    <location>
        <begin position="189"/>
        <end position="211"/>
    </location>
</feature>
<keyword evidence="2" id="KW-0472">Membrane</keyword>
<keyword evidence="2" id="KW-1133">Transmembrane helix</keyword>
<protein>
    <recommendedName>
        <fullName evidence="5">TLC domain-containing protein</fullName>
    </recommendedName>
</protein>
<proteinExistence type="predicted"/>
<accession>A0ABQ6N9E6</accession>
<feature type="transmembrane region" description="Helical" evidence="2">
    <location>
        <begin position="253"/>
        <end position="273"/>
    </location>
</feature>
<feature type="transmembrane region" description="Helical" evidence="2">
    <location>
        <begin position="99"/>
        <end position="121"/>
    </location>
</feature>
<feature type="region of interest" description="Disordered" evidence="1">
    <location>
        <begin position="1"/>
        <end position="32"/>
    </location>
</feature>
<evidence type="ECO:0000313" key="3">
    <source>
        <dbReference type="EMBL" id="GMI43719.1"/>
    </source>
</evidence>
<evidence type="ECO:0000313" key="4">
    <source>
        <dbReference type="Proteomes" id="UP001165060"/>
    </source>
</evidence>
<reference evidence="3 4" key="1">
    <citation type="journal article" date="2023" name="Commun. Biol.">
        <title>Genome analysis of Parmales, the sister group of diatoms, reveals the evolutionary specialization of diatoms from phago-mixotrophs to photoautotrophs.</title>
        <authorList>
            <person name="Ban H."/>
            <person name="Sato S."/>
            <person name="Yoshikawa S."/>
            <person name="Yamada K."/>
            <person name="Nakamura Y."/>
            <person name="Ichinomiya M."/>
            <person name="Sato N."/>
            <person name="Blanc-Mathieu R."/>
            <person name="Endo H."/>
            <person name="Kuwata A."/>
            <person name="Ogata H."/>
        </authorList>
    </citation>
    <scope>NUCLEOTIDE SEQUENCE [LARGE SCALE GENOMIC DNA]</scope>
</reference>
<evidence type="ECO:0000256" key="2">
    <source>
        <dbReference type="SAM" id="Phobius"/>
    </source>
</evidence>
<sequence length="566" mass="60955">MATIHSGAASSLAPPASSLAPSSSLAPPSSLPTRSERRLSLVDSAALNGAVRRLSIAAGAIEPGSPSVVSEQTSAKFLEIEEKHETTLWQHFFRSNIDAVLTAVPGCCVIYGLFQLIEWLATKESSLKLLGDKMVVSEVFCQMVVEFIMVCTMGNRAYYIRRAIQWTVEIPVYFGSCGLLDWQPSLHSMIAPVGLMSLAQFLGYFACTVATKQHGYTLAGAFLSCIGDSLVHFFHVVIIGLHVVPTKIMARDFSPLLVSVCTGGLYPFANFLLRKGMINMVSKNLVKHADNGEVDDFVSVYAKLMKKISVCVLLAPAVLMYLNTSLYYAAISVMMQAAGEVLLKVYVAWSTKHMFRAYIEMVAAGKQDGSSVKQKVIKLSAQAVSEPGLSTSINWEAGLEKANGAHKKKASGPNERSMTLDEKAAAEAAAKKELERQLKRAMALLAIRWHGEIVAEKACLLCAGLIAMLAFGDRDGEGGGGDEGEGGGRSVGDLAVMTGLFVCVETAVDVVFVYLVDVYMGEVPILRVVPHEKMWSKSHAKDSAMTALAFGGVALIIFQACYVDLN</sequence>
<keyword evidence="4" id="KW-1185">Reference proteome</keyword>
<comment type="caution">
    <text evidence="3">The sequence shown here is derived from an EMBL/GenBank/DDBJ whole genome shotgun (WGS) entry which is preliminary data.</text>
</comment>
<evidence type="ECO:0000256" key="1">
    <source>
        <dbReference type="SAM" id="MobiDB-lite"/>
    </source>
</evidence>
<feature type="compositionally biased region" description="Low complexity" evidence="1">
    <location>
        <begin position="8"/>
        <end position="32"/>
    </location>
</feature>
<dbReference type="Proteomes" id="UP001165060">
    <property type="component" value="Unassembled WGS sequence"/>
</dbReference>
<organism evidence="3 4">
    <name type="scientific">Tetraparma gracilis</name>
    <dbReference type="NCBI Taxonomy" id="2962635"/>
    <lineage>
        <taxon>Eukaryota</taxon>
        <taxon>Sar</taxon>
        <taxon>Stramenopiles</taxon>
        <taxon>Ochrophyta</taxon>
        <taxon>Bolidophyceae</taxon>
        <taxon>Parmales</taxon>
        <taxon>Triparmaceae</taxon>
        <taxon>Tetraparma</taxon>
    </lineage>
</organism>
<feature type="transmembrane region" description="Helical" evidence="2">
    <location>
        <begin position="218"/>
        <end position="241"/>
    </location>
</feature>
<feature type="transmembrane region" description="Helical" evidence="2">
    <location>
        <begin position="304"/>
        <end position="322"/>
    </location>
</feature>
<dbReference type="EMBL" id="BRYB01002360">
    <property type="protein sequence ID" value="GMI43719.1"/>
    <property type="molecule type" value="Genomic_DNA"/>
</dbReference>
<keyword evidence="2" id="KW-0812">Transmembrane</keyword>
<evidence type="ECO:0008006" key="5">
    <source>
        <dbReference type="Google" id="ProtNLM"/>
    </source>
</evidence>